<dbReference type="Gene3D" id="3.30.559.10">
    <property type="entry name" value="Chloramphenicol acetyltransferase-like domain"/>
    <property type="match status" value="1"/>
</dbReference>
<dbReference type="Gene3D" id="3.40.50.12780">
    <property type="entry name" value="N-terminal domain of ligase-like"/>
    <property type="match status" value="1"/>
</dbReference>
<feature type="non-terminal residue" evidence="2">
    <location>
        <position position="502"/>
    </location>
</feature>
<dbReference type="InterPro" id="IPR042099">
    <property type="entry name" value="ANL_N_sf"/>
</dbReference>
<dbReference type="RefSeq" id="WP_245247027.1">
    <property type="nucleotide sequence ID" value="NZ_JAAVJD010000433.1"/>
</dbReference>
<protein>
    <submittedName>
        <fullName evidence="2">Non-ribosomal peptide synthetase</fullName>
    </submittedName>
</protein>
<evidence type="ECO:0000313" key="2">
    <source>
        <dbReference type="EMBL" id="NJQ08797.1"/>
    </source>
</evidence>
<dbReference type="PANTHER" id="PTHR45527:SF1">
    <property type="entry name" value="FATTY ACID SYNTHASE"/>
    <property type="match status" value="1"/>
</dbReference>
<dbReference type="Pfam" id="PF00668">
    <property type="entry name" value="Condensation"/>
    <property type="match status" value="1"/>
</dbReference>
<dbReference type="EMBL" id="JAAVJD010000433">
    <property type="protein sequence ID" value="NJQ08797.1"/>
    <property type="molecule type" value="Genomic_DNA"/>
</dbReference>
<sequence length="502" mass="54497">MPGQETDSRPLSAAQQGVWYAQRLDPASPVFNQGGWVELTGPVDVPLLTEAVSRLVAEDDTTRLRFTEVDGVPAQYLAPREPYRPDVADLRDTPDPAAAAEALIAADLAEVPDLERGPLFRHLLLRLGDEQLRWYYRAHHLMQDGFSGHLLQRRLGEIHTASAAGTDPGEPLGGVASLLDAQAAYDVSAAREKDRAFWTRTMAEAECPPARAERPALRIAREVAHIDAEQRAALVAFATRAGVSWQQVLITAGVVQQHRRNGVRDVLLSLPVTGRMTPAARRVPGMSANVLPLRVAVDPEATCEELASRVAAAVLRVQWHQRYDAAELIRDLGWPADGRRQFGPVVNVLAGEAPPTFAGVPGTAHLLSTGGTAEDLGITVTDGPDGGLRIDFTVDAAYADAVPLTSHRRSFLRVLAALTGGPNLRVGEVDVLDGVERGLVVDTWNDTVVPIGEETLNTLFEHQARVRPDRTAVIHEDHRTTYRELNEAANRLTHHLTTCAGI</sequence>
<dbReference type="GO" id="GO:0031177">
    <property type="term" value="F:phosphopantetheine binding"/>
    <property type="evidence" value="ECO:0007669"/>
    <property type="project" value="TreeGrafter"/>
</dbReference>
<evidence type="ECO:0000259" key="1">
    <source>
        <dbReference type="Pfam" id="PF00668"/>
    </source>
</evidence>
<feature type="domain" description="Condensation" evidence="1">
    <location>
        <begin position="8"/>
        <end position="434"/>
    </location>
</feature>
<dbReference type="SUPFAM" id="SSF52777">
    <property type="entry name" value="CoA-dependent acyltransferases"/>
    <property type="match status" value="2"/>
</dbReference>
<dbReference type="Gene3D" id="3.30.559.30">
    <property type="entry name" value="Nonribosomal peptide synthetase, condensation domain"/>
    <property type="match status" value="1"/>
</dbReference>
<accession>A0A7X6D5Z1</accession>
<dbReference type="GO" id="GO:0005829">
    <property type="term" value="C:cytosol"/>
    <property type="evidence" value="ECO:0007669"/>
    <property type="project" value="TreeGrafter"/>
</dbReference>
<dbReference type="SUPFAM" id="SSF56801">
    <property type="entry name" value="Acetyl-CoA synthetase-like"/>
    <property type="match status" value="1"/>
</dbReference>
<name>A0A7X6D5Z1_9ACTN</name>
<dbReference type="AlphaFoldDB" id="A0A7X6D5Z1"/>
<dbReference type="GO" id="GO:0003824">
    <property type="term" value="F:catalytic activity"/>
    <property type="evidence" value="ECO:0007669"/>
    <property type="project" value="InterPro"/>
</dbReference>
<organism evidence="2 3">
    <name type="scientific">Streptomyces lonarensis</name>
    <dbReference type="NCBI Taxonomy" id="700599"/>
    <lineage>
        <taxon>Bacteria</taxon>
        <taxon>Bacillati</taxon>
        <taxon>Actinomycetota</taxon>
        <taxon>Actinomycetes</taxon>
        <taxon>Kitasatosporales</taxon>
        <taxon>Streptomycetaceae</taxon>
        <taxon>Streptomyces</taxon>
    </lineage>
</organism>
<dbReference type="GO" id="GO:0043041">
    <property type="term" value="P:amino acid activation for nonribosomal peptide biosynthetic process"/>
    <property type="evidence" value="ECO:0007669"/>
    <property type="project" value="TreeGrafter"/>
</dbReference>
<evidence type="ECO:0000313" key="3">
    <source>
        <dbReference type="Proteomes" id="UP000578686"/>
    </source>
</evidence>
<dbReference type="InterPro" id="IPR001242">
    <property type="entry name" value="Condensation_dom"/>
</dbReference>
<dbReference type="Proteomes" id="UP000578686">
    <property type="component" value="Unassembled WGS sequence"/>
</dbReference>
<keyword evidence="3" id="KW-1185">Reference proteome</keyword>
<proteinExistence type="predicted"/>
<dbReference type="GO" id="GO:0044550">
    <property type="term" value="P:secondary metabolite biosynthetic process"/>
    <property type="evidence" value="ECO:0007669"/>
    <property type="project" value="TreeGrafter"/>
</dbReference>
<dbReference type="GO" id="GO:0008610">
    <property type="term" value="P:lipid biosynthetic process"/>
    <property type="evidence" value="ECO:0007669"/>
    <property type="project" value="UniProtKB-ARBA"/>
</dbReference>
<dbReference type="InterPro" id="IPR023213">
    <property type="entry name" value="CAT-like_dom_sf"/>
</dbReference>
<gene>
    <name evidence="2" type="ORF">HCN56_25315</name>
</gene>
<reference evidence="2 3" key="1">
    <citation type="submission" date="2020-03" db="EMBL/GenBank/DDBJ databases">
        <title>Draft genome of Streptomyces sp. ventii, isolated from the Axial Seamount in the Pacific Ocean, and resequencing of the two type strains Streptomyces lonarensis strain NCL 716 and Streptomyces bohaiensis strain 11A07.</title>
        <authorList>
            <person name="Loughran R.M."/>
            <person name="Pfannmuller K.M."/>
            <person name="Wasson B.J."/>
            <person name="Deadmond M.C."/>
            <person name="Paddock B.E."/>
            <person name="Koyack M.J."/>
            <person name="Gallegos D.A."/>
            <person name="Mitchell E.A."/>
            <person name="Ushijima B."/>
            <person name="Saw J.H."/>
            <person name="Mcphail K.L."/>
            <person name="Videau P."/>
        </authorList>
    </citation>
    <scope>NUCLEOTIDE SEQUENCE [LARGE SCALE GENOMIC DNA]</scope>
    <source>
        <strain evidence="2 3">NCL716</strain>
    </source>
</reference>
<dbReference type="PANTHER" id="PTHR45527">
    <property type="entry name" value="NONRIBOSOMAL PEPTIDE SYNTHETASE"/>
    <property type="match status" value="1"/>
</dbReference>
<comment type="caution">
    <text evidence="2">The sequence shown here is derived from an EMBL/GenBank/DDBJ whole genome shotgun (WGS) entry which is preliminary data.</text>
</comment>